<dbReference type="SUPFAM" id="SSF51695">
    <property type="entry name" value="PLC-like phosphodiesterases"/>
    <property type="match status" value="1"/>
</dbReference>
<dbReference type="InterPro" id="IPR018476">
    <property type="entry name" value="GlyceroP-diester-Pdiesterase_M"/>
</dbReference>
<feature type="transmembrane region" description="Helical" evidence="1">
    <location>
        <begin position="282"/>
        <end position="300"/>
    </location>
</feature>
<dbReference type="EC" id="3.1.4.46" evidence="3"/>
<feature type="transmembrane region" description="Helical" evidence="1">
    <location>
        <begin position="195"/>
        <end position="214"/>
    </location>
</feature>
<evidence type="ECO:0000256" key="1">
    <source>
        <dbReference type="SAM" id="Phobius"/>
    </source>
</evidence>
<dbReference type="PROSITE" id="PS51704">
    <property type="entry name" value="GP_PDE"/>
    <property type="match status" value="1"/>
</dbReference>
<feature type="transmembrane region" description="Helical" evidence="1">
    <location>
        <begin position="20"/>
        <end position="43"/>
    </location>
</feature>
<keyword evidence="1" id="KW-0472">Membrane</keyword>
<feature type="transmembrane region" description="Helical" evidence="1">
    <location>
        <begin position="254"/>
        <end position="276"/>
    </location>
</feature>
<dbReference type="EMBL" id="CP036276">
    <property type="protein sequence ID" value="QDU42372.1"/>
    <property type="molecule type" value="Genomic_DNA"/>
</dbReference>
<dbReference type="GO" id="GO:0006629">
    <property type="term" value="P:lipid metabolic process"/>
    <property type="evidence" value="ECO:0007669"/>
    <property type="project" value="InterPro"/>
</dbReference>
<dbReference type="PANTHER" id="PTHR46211:SF8">
    <property type="entry name" value="PHOSPHODIESTERASE"/>
    <property type="match status" value="1"/>
</dbReference>
<name>A0A517ZIR9_9PLAN</name>
<dbReference type="GO" id="GO:0008889">
    <property type="term" value="F:glycerophosphodiester phosphodiesterase activity"/>
    <property type="evidence" value="ECO:0007669"/>
    <property type="project" value="UniProtKB-EC"/>
</dbReference>
<evidence type="ECO:0000313" key="4">
    <source>
        <dbReference type="Proteomes" id="UP000319383"/>
    </source>
</evidence>
<dbReference type="Proteomes" id="UP000319383">
    <property type="component" value="Chromosome"/>
</dbReference>
<dbReference type="PANTHER" id="PTHR46211">
    <property type="entry name" value="GLYCEROPHOSPHORYL DIESTER PHOSPHODIESTERASE"/>
    <property type="match status" value="1"/>
</dbReference>
<keyword evidence="1" id="KW-0812">Transmembrane</keyword>
<feature type="transmembrane region" description="Helical" evidence="1">
    <location>
        <begin position="130"/>
        <end position="149"/>
    </location>
</feature>
<dbReference type="Pfam" id="PF10110">
    <property type="entry name" value="GPDPase_memb"/>
    <property type="match status" value="1"/>
</dbReference>
<protein>
    <submittedName>
        <fullName evidence="3">Glycerophosphoryl diester phosphodiesterase</fullName>
        <ecNumber evidence="3">3.1.4.46</ecNumber>
    </submittedName>
</protein>
<feature type="transmembrane region" description="Helical" evidence="1">
    <location>
        <begin position="169"/>
        <end position="188"/>
    </location>
</feature>
<dbReference type="KEGG" id="sdyn:Mal52_08280"/>
<dbReference type="InterPro" id="IPR030395">
    <property type="entry name" value="GP_PDE_dom"/>
</dbReference>
<dbReference type="InterPro" id="IPR017946">
    <property type="entry name" value="PLC-like_Pdiesterase_TIM-brl"/>
</dbReference>
<dbReference type="AlphaFoldDB" id="A0A517ZIR9"/>
<dbReference type="Pfam" id="PF03009">
    <property type="entry name" value="GDPD"/>
    <property type="match status" value="1"/>
</dbReference>
<feature type="transmembrane region" description="Helical" evidence="1">
    <location>
        <begin position="333"/>
        <end position="352"/>
    </location>
</feature>
<feature type="transmembrane region" description="Helical" evidence="1">
    <location>
        <begin position="226"/>
        <end position="247"/>
    </location>
</feature>
<keyword evidence="1" id="KW-1133">Transmembrane helix</keyword>
<gene>
    <name evidence="3" type="primary">ugpQ_2</name>
    <name evidence="3" type="ORF">Mal52_08280</name>
</gene>
<accession>A0A517ZIR9</accession>
<dbReference type="Gene3D" id="3.20.20.190">
    <property type="entry name" value="Phosphatidylinositol (PI) phosphodiesterase"/>
    <property type="match status" value="1"/>
</dbReference>
<feature type="domain" description="GP-PDE" evidence="2">
    <location>
        <begin position="361"/>
        <end position="591"/>
    </location>
</feature>
<keyword evidence="3" id="KW-0378">Hydrolase</keyword>
<evidence type="ECO:0000259" key="2">
    <source>
        <dbReference type="PROSITE" id="PS51704"/>
    </source>
</evidence>
<sequence>MKPTTTPRLRSLIGLFRQNWSCLAITDIAFKVLAFVALVPIAAALFRGFVAFSGRKVLADQDILAFLLSPTGGIAIVVLGAIWVAILALEQSALAAVVHFRTDSQRLTTRQALLIAARNAWPVLRLTGRMVVWTILAAVPFLAVAGIVYWSLLTKYDINFYLTKKPPEFLAALALGAVIGAAFLAVFVRMVSGWIYTLPLLLFEHVSPSAALSLSGKLAAGRRKTIVAWIVGWGAANFGISLIAAAIVGGIGTLLIIAAGSVLALVLIAAGGILLLGTVVNFASTLLSTTTFAVMLVGLYQTLDRKDHQTATVTYQEESRAARFLLKLTRRRLVFGSLLALLVAGAIGAGLLQSVQFEEDTLITAHRGASSVAPENTLASIQGAIDQGADYAEIDVQETRDGVVVVVHDSDLKKLGGPGTKIWNATAEELRKADIGSWFDSKFSDQRVPTLAEVLSLAKGKIRVNIELKFYGHNDRLEERVAEIVEEHGMQDDIIVMSLEQSMVAKMKSLRPQWTVGLLTAVAKGDLTRLDADFFAVNLKMADRSFIQTAHGREKQVFAWTVNDPLMMSTMIGRGVDNLITDKPALARSVLEQREEMTSVERLLVDLGGTWSEAVDPEEEPVTQ</sequence>
<reference evidence="3 4" key="1">
    <citation type="submission" date="2019-02" db="EMBL/GenBank/DDBJ databases">
        <title>Deep-cultivation of Planctomycetes and their phenomic and genomic characterization uncovers novel biology.</title>
        <authorList>
            <person name="Wiegand S."/>
            <person name="Jogler M."/>
            <person name="Boedeker C."/>
            <person name="Pinto D."/>
            <person name="Vollmers J."/>
            <person name="Rivas-Marin E."/>
            <person name="Kohn T."/>
            <person name="Peeters S.H."/>
            <person name="Heuer A."/>
            <person name="Rast P."/>
            <person name="Oberbeckmann S."/>
            <person name="Bunk B."/>
            <person name="Jeske O."/>
            <person name="Meyerdierks A."/>
            <person name="Storesund J.E."/>
            <person name="Kallscheuer N."/>
            <person name="Luecker S."/>
            <person name="Lage O.M."/>
            <person name="Pohl T."/>
            <person name="Merkel B.J."/>
            <person name="Hornburger P."/>
            <person name="Mueller R.-W."/>
            <person name="Bruemmer F."/>
            <person name="Labrenz M."/>
            <person name="Spormann A.M."/>
            <person name="Op den Camp H."/>
            <person name="Overmann J."/>
            <person name="Amann R."/>
            <person name="Jetten M.S.M."/>
            <person name="Mascher T."/>
            <person name="Medema M.H."/>
            <person name="Devos D.P."/>
            <person name="Kaster A.-K."/>
            <person name="Ovreas L."/>
            <person name="Rohde M."/>
            <person name="Galperin M.Y."/>
            <person name="Jogler C."/>
        </authorList>
    </citation>
    <scope>NUCLEOTIDE SEQUENCE [LARGE SCALE GENOMIC DNA]</scope>
    <source>
        <strain evidence="3 4">Mal52</strain>
    </source>
</reference>
<evidence type="ECO:0000313" key="3">
    <source>
        <dbReference type="EMBL" id="QDU42372.1"/>
    </source>
</evidence>
<feature type="transmembrane region" description="Helical" evidence="1">
    <location>
        <begin position="63"/>
        <end position="89"/>
    </location>
</feature>
<dbReference type="CDD" id="cd08579">
    <property type="entry name" value="GDPD_memb_like"/>
    <property type="match status" value="1"/>
</dbReference>
<dbReference type="RefSeq" id="WP_145374429.1">
    <property type="nucleotide sequence ID" value="NZ_CP036276.1"/>
</dbReference>
<keyword evidence="4" id="KW-1185">Reference proteome</keyword>
<proteinExistence type="predicted"/>
<organism evidence="3 4">
    <name type="scientific">Symmachiella dynata</name>
    <dbReference type="NCBI Taxonomy" id="2527995"/>
    <lineage>
        <taxon>Bacteria</taxon>
        <taxon>Pseudomonadati</taxon>
        <taxon>Planctomycetota</taxon>
        <taxon>Planctomycetia</taxon>
        <taxon>Planctomycetales</taxon>
        <taxon>Planctomycetaceae</taxon>
        <taxon>Symmachiella</taxon>
    </lineage>
</organism>